<keyword evidence="4" id="KW-1185">Reference proteome</keyword>
<feature type="compositionally biased region" description="Low complexity" evidence="1">
    <location>
        <begin position="985"/>
        <end position="1000"/>
    </location>
</feature>
<proteinExistence type="predicted"/>
<dbReference type="GO" id="GO:0004674">
    <property type="term" value="F:protein serine/threonine kinase activity"/>
    <property type="evidence" value="ECO:0007669"/>
    <property type="project" value="TreeGrafter"/>
</dbReference>
<feature type="region of interest" description="Disordered" evidence="1">
    <location>
        <begin position="1036"/>
        <end position="1120"/>
    </location>
</feature>
<dbReference type="GO" id="GO:0005524">
    <property type="term" value="F:ATP binding"/>
    <property type="evidence" value="ECO:0007669"/>
    <property type="project" value="InterPro"/>
</dbReference>
<dbReference type="RefSeq" id="XP_038782197.1">
    <property type="nucleotide sequence ID" value="XM_038935106.1"/>
</dbReference>
<dbReference type="SUPFAM" id="SSF56112">
    <property type="entry name" value="Protein kinase-like (PK-like)"/>
    <property type="match status" value="1"/>
</dbReference>
<feature type="region of interest" description="Disordered" evidence="1">
    <location>
        <begin position="920"/>
        <end position="1019"/>
    </location>
</feature>
<protein>
    <submittedName>
        <fullName evidence="3">Kinase-like protein</fullName>
    </submittedName>
</protein>
<dbReference type="EMBL" id="JAAABM010000019">
    <property type="protein sequence ID" value="KAF7671836.1"/>
    <property type="molecule type" value="Genomic_DNA"/>
</dbReference>
<dbReference type="PROSITE" id="PS00108">
    <property type="entry name" value="PROTEIN_KINASE_ST"/>
    <property type="match status" value="1"/>
</dbReference>
<evidence type="ECO:0000259" key="2">
    <source>
        <dbReference type="PROSITE" id="PS50011"/>
    </source>
</evidence>
<feature type="region of interest" description="Disordered" evidence="1">
    <location>
        <begin position="1149"/>
        <end position="1303"/>
    </location>
</feature>
<dbReference type="GeneID" id="62208284"/>
<gene>
    <name evidence="3" type="ORF">GT037_010059</name>
</gene>
<feature type="domain" description="Protein kinase" evidence="2">
    <location>
        <begin position="130"/>
        <end position="417"/>
    </location>
</feature>
<feature type="region of interest" description="Disordered" evidence="1">
    <location>
        <begin position="840"/>
        <end position="890"/>
    </location>
</feature>
<dbReference type="PROSITE" id="PS50011">
    <property type="entry name" value="PROTEIN_KINASE_DOM"/>
    <property type="match status" value="1"/>
</dbReference>
<keyword evidence="3" id="KW-0808">Transferase</keyword>
<evidence type="ECO:0000256" key="1">
    <source>
        <dbReference type="SAM" id="MobiDB-lite"/>
    </source>
</evidence>
<dbReference type="SMART" id="SM00220">
    <property type="entry name" value="S_TKc"/>
    <property type="match status" value="1"/>
</dbReference>
<dbReference type="InterPro" id="IPR011009">
    <property type="entry name" value="Kinase-like_dom_sf"/>
</dbReference>
<comment type="caution">
    <text evidence="3">The sequence shown here is derived from an EMBL/GenBank/DDBJ whole genome shotgun (WGS) entry which is preliminary data.</text>
</comment>
<keyword evidence="3" id="KW-0418">Kinase</keyword>
<dbReference type="Pfam" id="PF00069">
    <property type="entry name" value="Pkinase"/>
    <property type="match status" value="1"/>
</dbReference>
<dbReference type="PANTHER" id="PTHR24359:SF1">
    <property type="entry name" value="INHIBITOR OF NUCLEAR FACTOR KAPPA-B KINASE EPSILON SUBUNIT HOMOLOG 1-RELATED"/>
    <property type="match status" value="1"/>
</dbReference>
<feature type="region of interest" description="Disordered" evidence="1">
    <location>
        <begin position="432"/>
        <end position="455"/>
    </location>
</feature>
<evidence type="ECO:0000313" key="3">
    <source>
        <dbReference type="EMBL" id="KAF7671836.1"/>
    </source>
</evidence>
<feature type="region of interest" description="Disordered" evidence="1">
    <location>
        <begin position="483"/>
        <end position="502"/>
    </location>
</feature>
<dbReference type="Gene3D" id="3.30.200.20">
    <property type="entry name" value="Phosphorylase Kinase, domain 1"/>
    <property type="match status" value="1"/>
</dbReference>
<evidence type="ECO:0000313" key="4">
    <source>
        <dbReference type="Proteomes" id="UP000596902"/>
    </source>
</evidence>
<reference evidence="3" key="2">
    <citation type="submission" date="2020-08" db="EMBL/GenBank/DDBJ databases">
        <title>Draft Genome Sequence of Cumin Blight Pathogen Alternaria burnsii.</title>
        <authorList>
            <person name="Feng Z."/>
        </authorList>
    </citation>
    <scope>NUCLEOTIDE SEQUENCE</scope>
    <source>
        <strain evidence="3">CBS107.38</strain>
    </source>
</reference>
<dbReference type="InterPro" id="IPR000719">
    <property type="entry name" value="Prot_kinase_dom"/>
</dbReference>
<reference evidence="3" key="1">
    <citation type="submission" date="2020-01" db="EMBL/GenBank/DDBJ databases">
        <authorList>
            <person name="Feng Z.H.Z."/>
        </authorList>
    </citation>
    <scope>NUCLEOTIDE SEQUENCE</scope>
    <source>
        <strain evidence="3">CBS107.38</strain>
    </source>
</reference>
<organism evidence="3 4">
    <name type="scientific">Alternaria burnsii</name>
    <dbReference type="NCBI Taxonomy" id="1187904"/>
    <lineage>
        <taxon>Eukaryota</taxon>
        <taxon>Fungi</taxon>
        <taxon>Dikarya</taxon>
        <taxon>Ascomycota</taxon>
        <taxon>Pezizomycotina</taxon>
        <taxon>Dothideomycetes</taxon>
        <taxon>Pleosporomycetidae</taxon>
        <taxon>Pleosporales</taxon>
        <taxon>Pleosporineae</taxon>
        <taxon>Pleosporaceae</taxon>
        <taxon>Alternaria</taxon>
        <taxon>Alternaria sect. Alternaria</taxon>
    </lineage>
</organism>
<feature type="compositionally biased region" description="Low complexity" evidence="1">
    <location>
        <begin position="557"/>
        <end position="573"/>
    </location>
</feature>
<name>A0A8H7AZ40_9PLEO</name>
<feature type="compositionally biased region" description="Acidic residues" evidence="1">
    <location>
        <begin position="1087"/>
        <end position="1105"/>
    </location>
</feature>
<sequence length="1303" mass="146616">MAQQGFEEDLLRRWFPANAEKTLTPFTENDIREVADVLTRCARERWSRVPRLYSILRKIGQLDTIDSFIDSDITDVYFPFTKNTLPEALCDHSARLRFLELQHLVYNTEALRLERRARHGHFSDPTEVPLKKVGELGKGGYGYVDRVVSTISHQEYARKLMPRGRTFKQNKQVLRDFTKELSNLKRLCHKHLVELVGSYTDKRFVALIMLPVADTNLQSFMERPDLEERARSFLRPFFGCLTSALSYLHDNRIRHKDIKPSNILIKNDQVYFTDFGTSLDWSGRDNSVTETASPTTPRYCAPEVMAYIERNTASDIWSFGCVFLEMWTVLKHRTIKDLRAHMMTQGTKVEGYHSNLEAIASWIALLQQLPGPSSDLLPVDWILNMLQEKPVARWNIHTLDNRIGEASFESSTQHTFKGLCCLELEDEISEDSRLSDEDLESSIAPLPRSQNTSSCTELKPNQAVVGDMFTNLVASNASEGFNDSPCPPGLCSEPEGLPSTSKNFERGAKELACEAANEASSSSDQANGKINMPVQTPCLLSGFGPSISDGEINLSNDGAPSSAKSSPSSGDESYASAPPYQSLSRDSVSLPGMQFESTQATNNQILCLRNSARSIDEHDVDSKVSSPVAIKRMEAKIIINCSATVFPMSEPERKAAWDFDRHARDCSDCYNPLGIYLGNRRLCEEGRAYASLLLEHVCRFDGKIHQTTKYQYICKPNHLWPIFRAGPSPLRTIPLEYIQVRSLLKAVERSMLDRPSSLLKRSLWSLPEATTFWARLHMCVICKRPLGEREWDLLERENVLSCSHEVHWYCRAQVDRLGCRGEQYCSWCPDAAFVVGHGATTSTAQHEKPKARRRWSKTQESLSEDKTGGTRSVADPRQLPYYHSRQSRTPLDPMYESVQYNGSLEAEIRYPLRSHKNIEAQRRTPEYVPIYDPGPRSSRPRRADISPASKPTPSAAGLYAASDPRRLWQDYQPPRGTPEYVPIYEPESASSRPRRATTSSKQGGTSNKPRRTLRDPWVSAKKVGDNGFIVEFGEANSSLLPSGPASRGAIPSQRQEENSSITIKRGHYPLPQAAGVNSAKSSSDAESSSDADSDDSWDYIDEDNSPDTQNDTHNDTHTESAFSTAATCGYESQDEEIVRQPYPSVNPFAYVPQRRNSPWRQEQAPLGSGTNRYGAVPASPLSRTALPQKSQKPKIQRKRSIPFRVEREIQSEGTQSEDNSDASMVAQPSRPTPHPHRTTPNDNPLYKRTRDKPTPSPEYTLPNNHHIRTATSNGMYAPQYPTPPPGYMPYDHFRTTPPMSPGL</sequence>
<feature type="compositionally biased region" description="Polar residues" evidence="1">
    <location>
        <begin position="1181"/>
        <end position="1190"/>
    </location>
</feature>
<dbReference type="Proteomes" id="UP000596902">
    <property type="component" value="Unassembled WGS sequence"/>
</dbReference>
<dbReference type="InterPro" id="IPR008271">
    <property type="entry name" value="Ser/Thr_kinase_AS"/>
</dbReference>
<feature type="region of interest" description="Disordered" evidence="1">
    <location>
        <begin position="549"/>
        <end position="587"/>
    </location>
</feature>
<dbReference type="PANTHER" id="PTHR24359">
    <property type="entry name" value="SERINE/THREONINE-PROTEIN KINASE SBK1"/>
    <property type="match status" value="1"/>
</dbReference>
<dbReference type="CDD" id="cd00180">
    <property type="entry name" value="PKc"/>
    <property type="match status" value="1"/>
</dbReference>
<feature type="compositionally biased region" description="Basic residues" evidence="1">
    <location>
        <begin position="1191"/>
        <end position="1201"/>
    </location>
</feature>
<dbReference type="Gene3D" id="1.10.510.10">
    <property type="entry name" value="Transferase(Phosphotransferase) domain 1"/>
    <property type="match status" value="1"/>
</dbReference>
<accession>A0A8H7AZ40</accession>